<keyword evidence="3" id="KW-1003">Cell membrane</keyword>
<evidence type="ECO:0000256" key="2">
    <source>
        <dbReference type="ARBA" id="ARBA00022448"/>
    </source>
</evidence>
<accession>A0A3T0D880</accession>
<dbReference type="InterPro" id="IPR017871">
    <property type="entry name" value="ABC_transporter-like_CS"/>
</dbReference>
<dbReference type="PROSITE" id="PS50929">
    <property type="entry name" value="ABC_TM1F"/>
    <property type="match status" value="1"/>
</dbReference>
<dbReference type="GO" id="GO:0015421">
    <property type="term" value="F:ABC-type oligopeptide transporter activity"/>
    <property type="evidence" value="ECO:0007669"/>
    <property type="project" value="TreeGrafter"/>
</dbReference>
<evidence type="ECO:0000259" key="11">
    <source>
        <dbReference type="PROSITE" id="PS50929"/>
    </source>
</evidence>
<feature type="domain" description="ABC transmembrane type-1" evidence="11">
    <location>
        <begin position="16"/>
        <end position="298"/>
    </location>
</feature>
<feature type="transmembrane region" description="Helical" evidence="9">
    <location>
        <begin position="51"/>
        <end position="79"/>
    </location>
</feature>
<reference evidence="12 13" key="1">
    <citation type="submission" date="2018-12" db="EMBL/GenBank/DDBJ databases">
        <title>Genome sequence from the cellulolytic species, Caldicellulosiruptor changbaiensis.</title>
        <authorList>
            <person name="Blumer-Schuette S.E."/>
            <person name="Mendoza C."/>
        </authorList>
    </citation>
    <scope>NUCLEOTIDE SEQUENCE [LARGE SCALE GENOMIC DNA]</scope>
    <source>
        <strain evidence="12 13">CBS-Z</strain>
    </source>
</reference>
<dbReference type="InterPro" id="IPR027417">
    <property type="entry name" value="P-loop_NTPase"/>
</dbReference>
<dbReference type="Proteomes" id="UP000282930">
    <property type="component" value="Chromosome"/>
</dbReference>
<dbReference type="InterPro" id="IPR003593">
    <property type="entry name" value="AAA+_ATPase"/>
</dbReference>
<dbReference type="PROSITE" id="PS50893">
    <property type="entry name" value="ABC_TRANSPORTER_2"/>
    <property type="match status" value="1"/>
</dbReference>
<dbReference type="FunFam" id="3.40.50.300:FF:000221">
    <property type="entry name" value="Multidrug ABC transporter ATP-binding protein"/>
    <property type="match status" value="1"/>
</dbReference>
<feature type="transmembrane region" description="Helical" evidence="9">
    <location>
        <begin position="278"/>
        <end position="296"/>
    </location>
</feature>
<comment type="subcellular location">
    <subcellularLocation>
        <location evidence="1">Cell membrane</location>
        <topology evidence="1">Multi-pass membrane protein</topology>
    </subcellularLocation>
</comment>
<evidence type="ECO:0000313" key="12">
    <source>
        <dbReference type="EMBL" id="AZT91347.1"/>
    </source>
</evidence>
<dbReference type="Gene3D" id="1.20.1560.10">
    <property type="entry name" value="ABC transporter type 1, transmembrane domain"/>
    <property type="match status" value="1"/>
</dbReference>
<dbReference type="RefSeq" id="WP_127352675.1">
    <property type="nucleotide sequence ID" value="NZ_CP034791.1"/>
</dbReference>
<keyword evidence="4 9" id="KW-0812">Transmembrane</keyword>
<keyword evidence="13" id="KW-1185">Reference proteome</keyword>
<dbReference type="GO" id="GO:0016887">
    <property type="term" value="F:ATP hydrolysis activity"/>
    <property type="evidence" value="ECO:0007669"/>
    <property type="project" value="InterPro"/>
</dbReference>
<dbReference type="Gene3D" id="3.40.50.300">
    <property type="entry name" value="P-loop containing nucleotide triphosphate hydrolases"/>
    <property type="match status" value="1"/>
</dbReference>
<dbReference type="InterPro" id="IPR003439">
    <property type="entry name" value="ABC_transporter-like_ATP-bd"/>
</dbReference>
<dbReference type="SUPFAM" id="SSF90123">
    <property type="entry name" value="ABC transporter transmembrane region"/>
    <property type="match status" value="1"/>
</dbReference>
<keyword evidence="8 9" id="KW-0472">Membrane</keyword>
<evidence type="ECO:0000256" key="7">
    <source>
        <dbReference type="ARBA" id="ARBA00022989"/>
    </source>
</evidence>
<dbReference type="InterPro" id="IPR036640">
    <property type="entry name" value="ABC1_TM_sf"/>
</dbReference>
<dbReference type="SMART" id="SM00382">
    <property type="entry name" value="AAA"/>
    <property type="match status" value="1"/>
</dbReference>
<feature type="transmembrane region" description="Helical" evidence="9">
    <location>
        <begin position="232"/>
        <end position="258"/>
    </location>
</feature>
<gene>
    <name evidence="12" type="ORF">ELD05_12415</name>
</gene>
<feature type="transmembrane region" description="Helical" evidence="9">
    <location>
        <begin position="133"/>
        <end position="151"/>
    </location>
</feature>
<dbReference type="InterPro" id="IPR011527">
    <property type="entry name" value="ABC1_TM_dom"/>
</dbReference>
<dbReference type="AlphaFoldDB" id="A0A3T0D880"/>
<evidence type="ECO:0000256" key="6">
    <source>
        <dbReference type="ARBA" id="ARBA00022840"/>
    </source>
</evidence>
<keyword evidence="5" id="KW-0547">Nucleotide-binding</keyword>
<dbReference type="InterPro" id="IPR039421">
    <property type="entry name" value="Type_1_exporter"/>
</dbReference>
<dbReference type="KEGG" id="ccha:ELD05_12415"/>
<dbReference type="FunFam" id="1.20.1560.10:FF:000040">
    <property type="entry name" value="Multidrug ABC transporter ATP-binding protein"/>
    <property type="match status" value="1"/>
</dbReference>
<dbReference type="Pfam" id="PF00664">
    <property type="entry name" value="ABC_membrane"/>
    <property type="match status" value="1"/>
</dbReference>
<evidence type="ECO:0000256" key="5">
    <source>
        <dbReference type="ARBA" id="ARBA00022741"/>
    </source>
</evidence>
<sequence>MFKLFRYLRPYTWAVVLAPLFMLLEVVMDLMQPRFLERIIDVGLKNGDMAYIFKTGLLMILAALIGMVGGGGCVVFSSIASQNFAFDLRNDLFKKVMAFSFKNIDKFKPETLITRLTNDVMQMQNIVMMSLRIVVRAPLLFIGGLVMAVMINPKLSIILFIAIPFVILIFYFMVKKSFPLFSTLQKKIDRVNAVMRENLLGARLVKAFVRHEHEKSRFLKANQDLLDVSLQAFGLIVITMPLFMLVMNMSMVGVVWFGAVQIKAANMQVGELMAFINYTLQILFSLMMIGNIFLFITRASASAERINEVLSCEIDIKNKDGAITTPIKEGKVEFRNVTFYYNEEEKSPALDGISFVAQPGEVIGIIGTTGSGKSTLVSLIPRLYDATEGEVLIDGINVKDYDVTVLRKSISMVLQDTVLFTGTIKDNIAWGNEDASMEEIIEAAKVAQAHDFIMSFEKGYDTEVSERGVNLSGGQKQRISIARAILKKPKILILDDCTSAVDMATEKRIQAALKEYIKGTTTFIIAQRISSIKHADKILVMDGGRIVAQGTHEELLKSCPIYQEIYQTQMGEGEGQIA</sequence>
<dbReference type="PANTHER" id="PTHR43394:SF1">
    <property type="entry name" value="ATP-BINDING CASSETTE SUB-FAMILY B MEMBER 10, MITOCHONDRIAL"/>
    <property type="match status" value="1"/>
</dbReference>
<dbReference type="GO" id="GO:0005524">
    <property type="term" value="F:ATP binding"/>
    <property type="evidence" value="ECO:0007669"/>
    <property type="project" value="UniProtKB-KW"/>
</dbReference>
<organism evidence="12 13">
    <name type="scientific">Caldicellulosiruptor changbaiensis</name>
    <dbReference type="NCBI Taxonomy" id="1222016"/>
    <lineage>
        <taxon>Bacteria</taxon>
        <taxon>Bacillati</taxon>
        <taxon>Bacillota</taxon>
        <taxon>Bacillota incertae sedis</taxon>
        <taxon>Caldicellulosiruptorales</taxon>
        <taxon>Caldicellulosiruptoraceae</taxon>
        <taxon>Caldicellulosiruptor</taxon>
    </lineage>
</organism>
<evidence type="ECO:0000313" key="13">
    <source>
        <dbReference type="Proteomes" id="UP000282930"/>
    </source>
</evidence>
<name>A0A3T0D880_9FIRM</name>
<dbReference type="Pfam" id="PF00005">
    <property type="entry name" value="ABC_tran"/>
    <property type="match status" value="1"/>
</dbReference>
<feature type="transmembrane region" description="Helical" evidence="9">
    <location>
        <begin position="157"/>
        <end position="174"/>
    </location>
</feature>
<dbReference type="CDD" id="cd18548">
    <property type="entry name" value="ABC_6TM_Tm287_like"/>
    <property type="match status" value="1"/>
</dbReference>
<feature type="domain" description="ABC transporter" evidence="10">
    <location>
        <begin position="332"/>
        <end position="568"/>
    </location>
</feature>
<dbReference type="PROSITE" id="PS00211">
    <property type="entry name" value="ABC_TRANSPORTER_1"/>
    <property type="match status" value="1"/>
</dbReference>
<protein>
    <submittedName>
        <fullName evidence="12">ABC transporter ATP-binding protein</fullName>
    </submittedName>
</protein>
<evidence type="ECO:0000256" key="4">
    <source>
        <dbReference type="ARBA" id="ARBA00022692"/>
    </source>
</evidence>
<evidence type="ECO:0000256" key="3">
    <source>
        <dbReference type="ARBA" id="ARBA00022475"/>
    </source>
</evidence>
<evidence type="ECO:0000256" key="1">
    <source>
        <dbReference type="ARBA" id="ARBA00004651"/>
    </source>
</evidence>
<keyword evidence="6 12" id="KW-0067">ATP-binding</keyword>
<feature type="transmembrane region" description="Helical" evidence="9">
    <location>
        <begin position="12"/>
        <end position="31"/>
    </location>
</feature>
<evidence type="ECO:0000256" key="8">
    <source>
        <dbReference type="ARBA" id="ARBA00023136"/>
    </source>
</evidence>
<keyword evidence="7 9" id="KW-1133">Transmembrane helix</keyword>
<evidence type="ECO:0000259" key="10">
    <source>
        <dbReference type="PROSITE" id="PS50893"/>
    </source>
</evidence>
<evidence type="ECO:0000256" key="9">
    <source>
        <dbReference type="SAM" id="Phobius"/>
    </source>
</evidence>
<dbReference type="EMBL" id="CP034791">
    <property type="protein sequence ID" value="AZT91347.1"/>
    <property type="molecule type" value="Genomic_DNA"/>
</dbReference>
<proteinExistence type="predicted"/>
<dbReference type="SUPFAM" id="SSF52540">
    <property type="entry name" value="P-loop containing nucleoside triphosphate hydrolases"/>
    <property type="match status" value="1"/>
</dbReference>
<dbReference type="GO" id="GO:0005886">
    <property type="term" value="C:plasma membrane"/>
    <property type="evidence" value="ECO:0007669"/>
    <property type="project" value="UniProtKB-SubCell"/>
</dbReference>
<keyword evidence="2" id="KW-0813">Transport</keyword>
<dbReference type="PANTHER" id="PTHR43394">
    <property type="entry name" value="ATP-DEPENDENT PERMEASE MDL1, MITOCHONDRIAL"/>
    <property type="match status" value="1"/>
</dbReference>